<feature type="binding site" evidence="5">
    <location>
        <begin position="82"/>
        <end position="85"/>
    </location>
    <ligand>
        <name>substrate</name>
    </ligand>
</feature>
<name>A0AAC8XMV0_9ALTE</name>
<evidence type="ECO:0000256" key="4">
    <source>
        <dbReference type="ARBA" id="ARBA00030169"/>
    </source>
</evidence>
<dbReference type="InterPro" id="IPR005493">
    <property type="entry name" value="RraA/RraA-like"/>
</dbReference>
<dbReference type="Gene3D" id="3.50.30.40">
    <property type="entry name" value="Ribonuclease E inhibitor RraA/RraA-like"/>
    <property type="match status" value="1"/>
</dbReference>
<reference evidence="6 7" key="1">
    <citation type="submission" date="2015-12" db="EMBL/GenBank/DDBJ databases">
        <title>Intraspecies pangenome expansion in the marine bacterium Alteromonas.</title>
        <authorList>
            <person name="Lopez-Perez M."/>
            <person name="Rodriguez-Valera F."/>
        </authorList>
    </citation>
    <scope>NUCLEOTIDE SEQUENCE [LARGE SCALE GENOMIC DNA]</scope>
    <source>
        <strain evidence="6 7">UM8</strain>
    </source>
</reference>
<dbReference type="PANTHER" id="PTHR33254:SF4">
    <property type="entry name" value="4-HYDROXY-4-METHYL-2-OXOGLUTARATE ALDOLASE 3-RELATED"/>
    <property type="match status" value="1"/>
</dbReference>
<dbReference type="AlphaFoldDB" id="A0AAC8XMV0"/>
<organism evidence="6 7">
    <name type="scientific">Alteromonas mediterranea</name>
    <dbReference type="NCBI Taxonomy" id="314275"/>
    <lineage>
        <taxon>Bacteria</taxon>
        <taxon>Pseudomonadati</taxon>
        <taxon>Pseudomonadota</taxon>
        <taxon>Gammaproteobacteria</taxon>
        <taxon>Alteromonadales</taxon>
        <taxon>Alteromonadaceae</taxon>
        <taxon>Alteromonas/Salinimonas group</taxon>
        <taxon>Alteromonas</taxon>
    </lineage>
</organism>
<dbReference type="EMBL" id="CP013928">
    <property type="protein sequence ID" value="AMJ80103.1"/>
    <property type="molecule type" value="Genomic_DNA"/>
</dbReference>
<feature type="binding site" evidence="5">
    <location>
        <position position="105"/>
    </location>
    <ligand>
        <name>Mg(2+)</name>
        <dbReference type="ChEBI" id="CHEBI:18420"/>
    </ligand>
</feature>
<dbReference type="GO" id="GO:0046872">
    <property type="term" value="F:metal ion binding"/>
    <property type="evidence" value="ECO:0007669"/>
    <property type="project" value="UniProtKB-KW"/>
</dbReference>
<evidence type="ECO:0000256" key="5">
    <source>
        <dbReference type="PIRSR" id="PIRSR605493-1"/>
    </source>
</evidence>
<protein>
    <recommendedName>
        <fullName evidence="2">Putative 4-hydroxy-4-methyl-2-oxoglutarate aldolase</fullName>
    </recommendedName>
    <alternativeName>
        <fullName evidence="3">Regulator of ribonuclease activity homolog</fullName>
    </alternativeName>
    <alternativeName>
        <fullName evidence="4">RraA-like protein</fullName>
    </alternativeName>
</protein>
<comment type="cofactor">
    <cofactor evidence="1">
        <name>a divalent metal cation</name>
        <dbReference type="ChEBI" id="CHEBI:60240"/>
    </cofactor>
</comment>
<gene>
    <name evidence="6" type="ORF">AV942_18305</name>
</gene>
<keyword evidence="5" id="KW-0479">Metal-binding</keyword>
<feature type="binding site" evidence="5">
    <location>
        <position position="104"/>
    </location>
    <ligand>
        <name>substrate</name>
    </ligand>
</feature>
<comment type="cofactor">
    <cofactor evidence="5">
        <name>Mg(2+)</name>
        <dbReference type="ChEBI" id="CHEBI:18420"/>
    </cofactor>
</comment>
<dbReference type="Proteomes" id="UP000061468">
    <property type="component" value="Chromosome"/>
</dbReference>
<evidence type="ECO:0000256" key="1">
    <source>
        <dbReference type="ARBA" id="ARBA00001968"/>
    </source>
</evidence>
<proteinExistence type="predicted"/>
<accession>A0AAC8XMV0</accession>
<evidence type="ECO:0000256" key="2">
    <source>
        <dbReference type="ARBA" id="ARBA00016549"/>
    </source>
</evidence>
<dbReference type="RefSeq" id="WP_015068312.1">
    <property type="nucleotide sequence ID" value="NZ_CP013928.1"/>
</dbReference>
<keyword evidence="5" id="KW-0460">Magnesium</keyword>
<evidence type="ECO:0000256" key="3">
    <source>
        <dbReference type="ARBA" id="ARBA00029596"/>
    </source>
</evidence>
<evidence type="ECO:0000313" key="6">
    <source>
        <dbReference type="EMBL" id="AMJ80103.1"/>
    </source>
</evidence>
<dbReference type="Pfam" id="PF03737">
    <property type="entry name" value="RraA-like"/>
    <property type="match status" value="1"/>
</dbReference>
<sequence length="207" mass="22276">MELHNTPFDSVSPCEYADALPRNQFMHYAIKPLWEDMPRIAGPAFTVKCEPGDHLMLHAAIYRASPGDIIVVEADDEFAVAGGNVCAIAQSRGIKGFVIDGVIRDIAETRDNAFPVFARGVVPKPGAKKCISPLNQPISCGGVTVEGGDIIVADEEGIAVIPQAEALGAFEIAKQRADKDSAMSLEQWQAEHSEKVESILAKLGYED</sequence>
<dbReference type="PANTHER" id="PTHR33254">
    <property type="entry name" value="4-HYDROXY-4-METHYL-2-OXOGLUTARATE ALDOLASE 3-RELATED"/>
    <property type="match status" value="1"/>
</dbReference>
<dbReference type="SUPFAM" id="SSF89562">
    <property type="entry name" value="RraA-like"/>
    <property type="match status" value="1"/>
</dbReference>
<dbReference type="InterPro" id="IPR036704">
    <property type="entry name" value="RraA/RraA-like_sf"/>
</dbReference>
<dbReference type="CDD" id="cd16841">
    <property type="entry name" value="RraA_family"/>
    <property type="match status" value="1"/>
</dbReference>
<evidence type="ECO:0000313" key="7">
    <source>
        <dbReference type="Proteomes" id="UP000061468"/>
    </source>
</evidence>